<evidence type="ECO:0000256" key="1">
    <source>
        <dbReference type="SAM" id="MobiDB-lite"/>
    </source>
</evidence>
<dbReference type="AlphaFoldDB" id="A0AAN8WX34"/>
<feature type="compositionally biased region" description="Basic residues" evidence="1">
    <location>
        <begin position="285"/>
        <end position="297"/>
    </location>
</feature>
<evidence type="ECO:0000313" key="3">
    <source>
        <dbReference type="Proteomes" id="UP001381693"/>
    </source>
</evidence>
<dbReference type="PANTHER" id="PTHR14421:SF3">
    <property type="entry name" value="SPERMATOGENESIS-ASSOCIATED PROTEIN 1"/>
    <property type="match status" value="1"/>
</dbReference>
<keyword evidence="3" id="KW-1185">Reference proteome</keyword>
<sequence length="557" mass="62750">LSELHVYILPQDKWIPFRRLAKHTVTEETVSAGFVRVLPDVTLVDLRREMEGQLGVDVPDNYVFIKCVGRNFTQVKPHQEHVVKVKSFLPPNAEEPEIHVMELSEEILRYAPSLSNLLASDTEASDSQPPSRLTQREIFNGVENLESWAEAGERSWEENDHRGLYTSAIGVLEDGEGSRERGDGMSEEKEQKSSQKSPEEKSGRERKGGGKKGEEKKSEGTAGSEKMDSEETEEGAEESSDEADRETGPSKTYTKLRSKARRNLTAGNSAAKGDGQSDSDERTTTYRRKNFKSKRRESKGEMITSQKESPEDGKDMEKETGGEPRDKNKGDNVKDGKRKVKSIGRKINGKNRPETDEDRVERQTENAEDGTAHNESSKDVTDGENGNTAAGKRNRKHTDKNEEDKNGHTSNAKTNDKESKKNEGFEILFIEESRRSNGEVGGVRMARGFVRKRNSRELVSGYEEEGEGQRDNSGDLINTKLGSSRKLTRSVSDSQVFDLGSTARSLEDEEYYLGPKLKRSASSERLGYDPWLYAPHRWYYARIARRKYSHSLKIEVT</sequence>
<dbReference type="PANTHER" id="PTHR14421">
    <property type="entry name" value="SPERMATOGENESIS-ASSOCIATED PROTEIN 1"/>
    <property type="match status" value="1"/>
</dbReference>
<name>A0AAN8WX34_HALRR</name>
<feature type="compositionally biased region" description="Basic and acidic residues" evidence="1">
    <location>
        <begin position="308"/>
        <end position="335"/>
    </location>
</feature>
<accession>A0AAN8WX34</accession>
<feature type="compositionally biased region" description="Acidic residues" evidence="1">
    <location>
        <begin position="230"/>
        <end position="244"/>
    </location>
</feature>
<dbReference type="InterPro" id="IPR039062">
    <property type="entry name" value="SPAT1"/>
</dbReference>
<feature type="compositionally biased region" description="Basic residues" evidence="1">
    <location>
        <begin position="336"/>
        <end position="349"/>
    </location>
</feature>
<feature type="non-terminal residue" evidence="2">
    <location>
        <position position="1"/>
    </location>
</feature>
<feature type="compositionally biased region" description="Basic and acidic residues" evidence="1">
    <location>
        <begin position="414"/>
        <end position="424"/>
    </location>
</feature>
<feature type="region of interest" description="Disordered" evidence="1">
    <location>
        <begin position="167"/>
        <end position="479"/>
    </location>
</feature>
<comment type="caution">
    <text evidence="2">The sequence shown here is derived from an EMBL/GenBank/DDBJ whole genome shotgun (WGS) entry which is preliminary data.</text>
</comment>
<proteinExistence type="predicted"/>
<reference evidence="2 3" key="1">
    <citation type="submission" date="2023-11" db="EMBL/GenBank/DDBJ databases">
        <title>Halocaridina rubra genome assembly.</title>
        <authorList>
            <person name="Smith C."/>
        </authorList>
    </citation>
    <scope>NUCLEOTIDE SEQUENCE [LARGE SCALE GENOMIC DNA]</scope>
    <source>
        <strain evidence="2">EP-1</strain>
        <tissue evidence="2">Whole</tissue>
    </source>
</reference>
<protein>
    <submittedName>
        <fullName evidence="2">Spermatogenesis-associated C-terminus</fullName>
    </submittedName>
</protein>
<evidence type="ECO:0000313" key="2">
    <source>
        <dbReference type="EMBL" id="KAK7070318.1"/>
    </source>
</evidence>
<dbReference type="EMBL" id="JAXCGZ010015427">
    <property type="protein sequence ID" value="KAK7070318.1"/>
    <property type="molecule type" value="Genomic_DNA"/>
</dbReference>
<organism evidence="2 3">
    <name type="scientific">Halocaridina rubra</name>
    <name type="common">Hawaiian red shrimp</name>
    <dbReference type="NCBI Taxonomy" id="373956"/>
    <lineage>
        <taxon>Eukaryota</taxon>
        <taxon>Metazoa</taxon>
        <taxon>Ecdysozoa</taxon>
        <taxon>Arthropoda</taxon>
        <taxon>Crustacea</taxon>
        <taxon>Multicrustacea</taxon>
        <taxon>Malacostraca</taxon>
        <taxon>Eumalacostraca</taxon>
        <taxon>Eucarida</taxon>
        <taxon>Decapoda</taxon>
        <taxon>Pleocyemata</taxon>
        <taxon>Caridea</taxon>
        <taxon>Atyoidea</taxon>
        <taxon>Atyidae</taxon>
        <taxon>Halocaridina</taxon>
    </lineage>
</organism>
<feature type="compositionally biased region" description="Basic and acidic residues" evidence="1">
    <location>
        <begin position="176"/>
        <end position="229"/>
    </location>
</feature>
<gene>
    <name evidence="2" type="primary">SPATA1_2</name>
    <name evidence="2" type="ORF">SK128_025896</name>
</gene>
<dbReference type="Proteomes" id="UP001381693">
    <property type="component" value="Unassembled WGS sequence"/>
</dbReference>
<feature type="compositionally biased region" description="Basic and acidic residues" evidence="1">
    <location>
        <begin position="351"/>
        <end position="381"/>
    </location>
</feature>